<evidence type="ECO:0000256" key="2">
    <source>
        <dbReference type="ARBA" id="ARBA00023125"/>
    </source>
</evidence>
<dbReference type="InterPro" id="IPR010982">
    <property type="entry name" value="Lambda_DNA-bd_dom_sf"/>
</dbReference>
<dbReference type="SMART" id="SM00354">
    <property type="entry name" value="HTH_LACI"/>
    <property type="match status" value="1"/>
</dbReference>
<dbReference type="Gene3D" id="3.40.50.2300">
    <property type="match status" value="2"/>
</dbReference>
<dbReference type="AlphaFoldDB" id="A0A916RGV8"/>
<dbReference type="Pfam" id="PF00356">
    <property type="entry name" value="LacI"/>
    <property type="match status" value="1"/>
</dbReference>
<dbReference type="PANTHER" id="PTHR30146">
    <property type="entry name" value="LACI-RELATED TRANSCRIPTIONAL REPRESSOR"/>
    <property type="match status" value="1"/>
</dbReference>
<dbReference type="PROSITE" id="PS50932">
    <property type="entry name" value="HTH_LACI_2"/>
    <property type="match status" value="1"/>
</dbReference>
<dbReference type="SUPFAM" id="SSF47413">
    <property type="entry name" value="lambda repressor-like DNA-binding domains"/>
    <property type="match status" value="1"/>
</dbReference>
<evidence type="ECO:0000313" key="6">
    <source>
        <dbReference type="Proteomes" id="UP000596977"/>
    </source>
</evidence>
<keyword evidence="3" id="KW-0804">Transcription</keyword>
<keyword evidence="6" id="KW-1185">Reference proteome</keyword>
<proteinExistence type="predicted"/>
<dbReference type="Gene3D" id="1.10.260.40">
    <property type="entry name" value="lambda repressor-like DNA-binding domains"/>
    <property type="match status" value="1"/>
</dbReference>
<reference evidence="5 6" key="1">
    <citation type="journal article" date="2014" name="Int. J. Syst. Evol. Microbiol.">
        <title>Complete genome sequence of Corynebacterium casei LMG S-19264T (=DSM 44701T), isolated from a smear-ripened cheese.</title>
        <authorList>
            <consortium name="US DOE Joint Genome Institute (JGI-PGF)"/>
            <person name="Walter F."/>
            <person name="Albersmeier A."/>
            <person name="Kalinowski J."/>
            <person name="Ruckert C."/>
        </authorList>
    </citation>
    <scope>NUCLEOTIDE SEQUENCE [LARGE SCALE GENOMIC DNA]</scope>
    <source>
        <strain evidence="5 6">CGMCC 1.15896</strain>
    </source>
</reference>
<dbReference type="InterPro" id="IPR001761">
    <property type="entry name" value="Peripla_BP/Lac1_sug-bd_dom"/>
</dbReference>
<dbReference type="CDD" id="cd01392">
    <property type="entry name" value="HTH_LacI"/>
    <property type="match status" value="1"/>
</dbReference>
<evidence type="ECO:0000259" key="4">
    <source>
        <dbReference type="PROSITE" id="PS50932"/>
    </source>
</evidence>
<dbReference type="GO" id="GO:0003700">
    <property type="term" value="F:DNA-binding transcription factor activity"/>
    <property type="evidence" value="ECO:0007669"/>
    <property type="project" value="TreeGrafter"/>
</dbReference>
<dbReference type="InterPro" id="IPR000843">
    <property type="entry name" value="HTH_LacI"/>
</dbReference>
<evidence type="ECO:0000313" key="5">
    <source>
        <dbReference type="EMBL" id="GGA56637.1"/>
    </source>
</evidence>
<sequence length="350" mass="38512">MSGGRKVTIKDLAAEMELSITTISRALNGYTDVGEETRKKVVAAARKMGYTPNRNAQRLVTQRSHSIAWVQSDDESKFTDPHFVEVMAGVLREAQQSHYDIVLSSEISERQMTTYERYVHDGSVDGFIVDLPRPNDPRITFLLDAGVPFVVHGREERSDRYGWVDVDNYGNFYALAKLVIENGHRKFAFINGDERFLYASTRRRAVEDAVADMGLPPETVLTLEGTHPMGEAGFQLTELALADRDITAFLYSSALMAVEGISAITRAGRKPGTDALIASMNDELRYLNLAPLEGNITLVRSSLRAAGQAMVAEVIRQCERGTVSGTLIPSLFDLGTGVSGESIKGDVLFV</sequence>
<gene>
    <name evidence="5" type="primary">aglR</name>
    <name evidence="5" type="ORF">GCM10011499_28490</name>
</gene>
<evidence type="ECO:0000256" key="1">
    <source>
        <dbReference type="ARBA" id="ARBA00023015"/>
    </source>
</evidence>
<organism evidence="5 6">
    <name type="scientific">Pelagibacterium lentulum</name>
    <dbReference type="NCBI Taxonomy" id="2029865"/>
    <lineage>
        <taxon>Bacteria</taxon>
        <taxon>Pseudomonadati</taxon>
        <taxon>Pseudomonadota</taxon>
        <taxon>Alphaproteobacteria</taxon>
        <taxon>Hyphomicrobiales</taxon>
        <taxon>Devosiaceae</taxon>
        <taxon>Pelagibacterium</taxon>
    </lineage>
</organism>
<dbReference type="GO" id="GO:0000976">
    <property type="term" value="F:transcription cis-regulatory region binding"/>
    <property type="evidence" value="ECO:0007669"/>
    <property type="project" value="TreeGrafter"/>
</dbReference>
<comment type="caution">
    <text evidence="5">The sequence shown here is derived from an EMBL/GenBank/DDBJ whole genome shotgun (WGS) entry which is preliminary data.</text>
</comment>
<dbReference type="PANTHER" id="PTHR30146:SF155">
    <property type="entry name" value="ALANINE RACEMASE"/>
    <property type="match status" value="1"/>
</dbReference>
<name>A0A916RGV8_9HYPH</name>
<accession>A0A916RGV8</accession>
<keyword evidence="2" id="KW-0238">DNA-binding</keyword>
<dbReference type="Pfam" id="PF00532">
    <property type="entry name" value="Peripla_BP_1"/>
    <property type="match status" value="1"/>
</dbReference>
<feature type="domain" description="HTH lacI-type" evidence="4">
    <location>
        <begin position="7"/>
        <end position="61"/>
    </location>
</feature>
<keyword evidence="1" id="KW-0805">Transcription regulation</keyword>
<dbReference type="SUPFAM" id="SSF53822">
    <property type="entry name" value="Periplasmic binding protein-like I"/>
    <property type="match status" value="1"/>
</dbReference>
<dbReference type="InterPro" id="IPR028082">
    <property type="entry name" value="Peripla_BP_I"/>
</dbReference>
<dbReference type="EMBL" id="BMKB01000004">
    <property type="protein sequence ID" value="GGA56637.1"/>
    <property type="molecule type" value="Genomic_DNA"/>
</dbReference>
<dbReference type="Proteomes" id="UP000596977">
    <property type="component" value="Unassembled WGS sequence"/>
</dbReference>
<protein>
    <submittedName>
        <fullName evidence="5">HTH-type transcriptional regulator AglR</fullName>
    </submittedName>
</protein>
<evidence type="ECO:0000256" key="3">
    <source>
        <dbReference type="ARBA" id="ARBA00023163"/>
    </source>
</evidence>